<name>A0AAV1VQT0_LUPLU</name>
<dbReference type="Proteomes" id="UP001497480">
    <property type="component" value="Unassembled WGS sequence"/>
</dbReference>
<dbReference type="EMBL" id="CAXHTB010000001">
    <property type="protein sequence ID" value="CAL0299251.1"/>
    <property type="molecule type" value="Genomic_DNA"/>
</dbReference>
<keyword evidence="2" id="KW-1185">Reference proteome</keyword>
<reference evidence="1 2" key="1">
    <citation type="submission" date="2024-03" db="EMBL/GenBank/DDBJ databases">
        <authorList>
            <person name="Martinez-Hernandez J."/>
        </authorList>
    </citation>
    <scope>NUCLEOTIDE SEQUENCE [LARGE SCALE GENOMIC DNA]</scope>
</reference>
<accession>A0AAV1VQT0</accession>
<evidence type="ECO:0000313" key="1">
    <source>
        <dbReference type="EMBL" id="CAL0299251.1"/>
    </source>
</evidence>
<proteinExistence type="predicted"/>
<protein>
    <submittedName>
        <fullName evidence="1">Uncharacterized protein</fullName>
    </submittedName>
</protein>
<dbReference type="AlphaFoldDB" id="A0AAV1VQT0"/>
<comment type="caution">
    <text evidence="1">The sequence shown here is derived from an EMBL/GenBank/DDBJ whole genome shotgun (WGS) entry which is preliminary data.</text>
</comment>
<evidence type="ECO:0000313" key="2">
    <source>
        <dbReference type="Proteomes" id="UP001497480"/>
    </source>
</evidence>
<organism evidence="1 2">
    <name type="scientific">Lupinus luteus</name>
    <name type="common">European yellow lupine</name>
    <dbReference type="NCBI Taxonomy" id="3873"/>
    <lineage>
        <taxon>Eukaryota</taxon>
        <taxon>Viridiplantae</taxon>
        <taxon>Streptophyta</taxon>
        <taxon>Embryophyta</taxon>
        <taxon>Tracheophyta</taxon>
        <taxon>Spermatophyta</taxon>
        <taxon>Magnoliopsida</taxon>
        <taxon>eudicotyledons</taxon>
        <taxon>Gunneridae</taxon>
        <taxon>Pentapetalae</taxon>
        <taxon>rosids</taxon>
        <taxon>fabids</taxon>
        <taxon>Fabales</taxon>
        <taxon>Fabaceae</taxon>
        <taxon>Papilionoideae</taxon>
        <taxon>50 kb inversion clade</taxon>
        <taxon>genistoids sensu lato</taxon>
        <taxon>core genistoids</taxon>
        <taxon>Genisteae</taxon>
        <taxon>Lupinus</taxon>
    </lineage>
</organism>
<gene>
    <name evidence="1" type="ORF">LLUT_LOCUS311</name>
</gene>
<sequence>MPLTNRCNSNKSANGCHLGNRSKSFFIIHAILLSIYLGNKTSFVTLNRTIRLDLDLKDPTRTYSTFVWW</sequence>